<keyword evidence="6" id="KW-0723">Serine/threonine-protein kinase</keyword>
<organism evidence="8 9">
    <name type="scientific">Nepenthes gracilis</name>
    <name type="common">Slender pitcher plant</name>
    <dbReference type="NCBI Taxonomy" id="150966"/>
    <lineage>
        <taxon>Eukaryota</taxon>
        <taxon>Viridiplantae</taxon>
        <taxon>Streptophyta</taxon>
        <taxon>Embryophyta</taxon>
        <taxon>Tracheophyta</taxon>
        <taxon>Spermatophyta</taxon>
        <taxon>Magnoliopsida</taxon>
        <taxon>eudicotyledons</taxon>
        <taxon>Gunneridae</taxon>
        <taxon>Pentapetalae</taxon>
        <taxon>Caryophyllales</taxon>
        <taxon>Nepenthaceae</taxon>
        <taxon>Nepenthes</taxon>
    </lineage>
</organism>
<dbReference type="EMBL" id="BSYO01000006">
    <property type="protein sequence ID" value="GMH06752.1"/>
    <property type="molecule type" value="Genomic_DNA"/>
</dbReference>
<dbReference type="InterPro" id="IPR011009">
    <property type="entry name" value="Kinase-like_dom_sf"/>
</dbReference>
<reference evidence="8" key="1">
    <citation type="submission" date="2023-05" db="EMBL/GenBank/DDBJ databases">
        <title>Nepenthes gracilis genome sequencing.</title>
        <authorList>
            <person name="Fukushima K."/>
        </authorList>
    </citation>
    <scope>NUCLEOTIDE SEQUENCE</scope>
    <source>
        <strain evidence="8">SING2019-196</strain>
    </source>
</reference>
<evidence type="ECO:0000313" key="8">
    <source>
        <dbReference type="EMBL" id="GMH06752.1"/>
    </source>
</evidence>
<evidence type="ECO:0000259" key="7">
    <source>
        <dbReference type="PROSITE" id="PS50011"/>
    </source>
</evidence>
<keyword evidence="4 5" id="KW-0067">ATP-binding</keyword>
<dbReference type="InterPro" id="IPR008271">
    <property type="entry name" value="Ser/Thr_kinase_AS"/>
</dbReference>
<dbReference type="PROSITE" id="PS00107">
    <property type="entry name" value="PROTEIN_KINASE_ATP"/>
    <property type="match status" value="1"/>
</dbReference>
<dbReference type="Pfam" id="PF00069">
    <property type="entry name" value="Pkinase"/>
    <property type="match status" value="1"/>
</dbReference>
<sequence length="369" mass="41150">MVVSLMEEFDYEDLREATEDFSSSRVIGRGSHGCVYRGVLKDGRVVAVKKRSVGLGHLQDNFKLENEVRVLSSLPKTQSIVSLLGVSQDSEDNKVMVMEFMPNGSLHHLLHHRAAPPTMAQRVRIAVQVAKALQFLHSARPAVIHRDVKTANVLLDAEWNAKLADFGLAVRQMLNGSTHWVDSVVNQPAGTIGYLDPCYTAPSKLSTKNDVFSFGVVILELISGQKAFDVSRSPASMVEWALPLIRGDGVTKIWDTRIAVPMCMEGFLRRILGIAARCVSFHEGDRPSMDSVAIQMESGYVKRVRFPIWIDFLRRITISKKIRKMMDRKCFNTATTTTTTIICAAHQGDVESGLTRKNVIEVEFGRSYN</sequence>
<evidence type="ECO:0000256" key="6">
    <source>
        <dbReference type="RuleBase" id="RU000304"/>
    </source>
</evidence>
<dbReference type="SMART" id="SM00220">
    <property type="entry name" value="S_TKc"/>
    <property type="match status" value="1"/>
</dbReference>
<feature type="domain" description="Protein kinase" evidence="7">
    <location>
        <begin position="21"/>
        <end position="301"/>
    </location>
</feature>
<dbReference type="Proteomes" id="UP001279734">
    <property type="component" value="Unassembled WGS sequence"/>
</dbReference>
<accession>A0AAD3S9T0</accession>
<evidence type="ECO:0000256" key="1">
    <source>
        <dbReference type="ARBA" id="ARBA00022679"/>
    </source>
</evidence>
<protein>
    <recommendedName>
        <fullName evidence="7">Protein kinase domain-containing protein</fullName>
    </recommendedName>
</protein>
<dbReference type="InterPro" id="IPR017441">
    <property type="entry name" value="Protein_kinase_ATP_BS"/>
</dbReference>
<dbReference type="PANTHER" id="PTHR46146">
    <property type="entry name" value="SERINE/THREONINE-PROTEIN KINASE-LIKE PROTEIN CCR4"/>
    <property type="match status" value="1"/>
</dbReference>
<dbReference type="InterPro" id="IPR000719">
    <property type="entry name" value="Prot_kinase_dom"/>
</dbReference>
<keyword evidence="3" id="KW-0418">Kinase</keyword>
<dbReference type="GO" id="GO:0005524">
    <property type="term" value="F:ATP binding"/>
    <property type="evidence" value="ECO:0007669"/>
    <property type="project" value="UniProtKB-UniRule"/>
</dbReference>
<evidence type="ECO:0000313" key="9">
    <source>
        <dbReference type="Proteomes" id="UP001279734"/>
    </source>
</evidence>
<dbReference type="PROSITE" id="PS50011">
    <property type="entry name" value="PROTEIN_KINASE_DOM"/>
    <property type="match status" value="1"/>
</dbReference>
<dbReference type="AlphaFoldDB" id="A0AAD3S9T0"/>
<dbReference type="Gene3D" id="1.10.510.10">
    <property type="entry name" value="Transferase(Phosphotransferase) domain 1"/>
    <property type="match status" value="1"/>
</dbReference>
<comment type="similarity">
    <text evidence="6">Belongs to the protein kinase superfamily.</text>
</comment>
<evidence type="ECO:0000256" key="3">
    <source>
        <dbReference type="ARBA" id="ARBA00022777"/>
    </source>
</evidence>
<dbReference type="PANTHER" id="PTHR46146:SF23">
    <property type="entry name" value="PROTEIN KINASE DOMAIN-CONTAINING PROTEIN"/>
    <property type="match status" value="1"/>
</dbReference>
<dbReference type="PROSITE" id="PS00108">
    <property type="entry name" value="PROTEIN_KINASE_ST"/>
    <property type="match status" value="1"/>
</dbReference>
<keyword evidence="1" id="KW-0808">Transferase</keyword>
<keyword evidence="2 5" id="KW-0547">Nucleotide-binding</keyword>
<keyword evidence="9" id="KW-1185">Reference proteome</keyword>
<proteinExistence type="inferred from homology"/>
<dbReference type="Gene3D" id="3.30.200.20">
    <property type="entry name" value="Phosphorylase Kinase, domain 1"/>
    <property type="match status" value="1"/>
</dbReference>
<dbReference type="GO" id="GO:0004674">
    <property type="term" value="F:protein serine/threonine kinase activity"/>
    <property type="evidence" value="ECO:0007669"/>
    <property type="project" value="UniProtKB-KW"/>
</dbReference>
<dbReference type="SUPFAM" id="SSF56112">
    <property type="entry name" value="Protein kinase-like (PK-like)"/>
    <property type="match status" value="1"/>
</dbReference>
<name>A0AAD3S9T0_NEPGR</name>
<evidence type="ECO:0000256" key="5">
    <source>
        <dbReference type="PROSITE-ProRule" id="PRU10141"/>
    </source>
</evidence>
<evidence type="ECO:0000256" key="4">
    <source>
        <dbReference type="ARBA" id="ARBA00022840"/>
    </source>
</evidence>
<feature type="binding site" evidence="5">
    <location>
        <position position="50"/>
    </location>
    <ligand>
        <name>ATP</name>
        <dbReference type="ChEBI" id="CHEBI:30616"/>
    </ligand>
</feature>
<comment type="caution">
    <text evidence="8">The sequence shown here is derived from an EMBL/GenBank/DDBJ whole genome shotgun (WGS) entry which is preliminary data.</text>
</comment>
<gene>
    <name evidence="8" type="ORF">Nepgr_008592</name>
</gene>
<evidence type="ECO:0000256" key="2">
    <source>
        <dbReference type="ARBA" id="ARBA00022741"/>
    </source>
</evidence>